<comment type="similarity">
    <text evidence="1 2">Belongs to the endosulfine family.</text>
</comment>
<sequence length="109" mass="12181">MDPKKELQPPSESLSERDKRILKAYGKLPRLGSLGQQKRVYFDSGDFALSRAHKEADDGAIQTGTVHPVRESIPHPHVPIPHEINKSPSAEIAKSPLSKDWTEYMAPLE</sequence>
<dbReference type="EMBL" id="KV878587">
    <property type="protein sequence ID" value="OJJ57969.1"/>
    <property type="molecule type" value="Genomic_DNA"/>
</dbReference>
<protein>
    <recommendedName>
        <fullName evidence="2">mRNA stability protein</fullName>
    </recommendedName>
</protein>
<gene>
    <name evidence="3" type="ORF">ASPSYDRAFT_45943</name>
</gene>
<dbReference type="GeneID" id="63763206"/>
<comment type="function">
    <text evidence="2">Plays an essential role in initiation of the G0 program by preventing the degradation of specific nutrient-regulated mRNAs via the 5'-3' mRNA decay pathway.</text>
</comment>
<proteinExistence type="inferred from homology"/>
<dbReference type="AlphaFoldDB" id="A0A1L9TEW7"/>
<dbReference type="InterPro" id="IPR006760">
    <property type="entry name" value="Endosulphine"/>
</dbReference>
<organism evidence="3 4">
    <name type="scientific">Aspergillus sydowii CBS 593.65</name>
    <dbReference type="NCBI Taxonomy" id="1036612"/>
    <lineage>
        <taxon>Eukaryota</taxon>
        <taxon>Fungi</taxon>
        <taxon>Dikarya</taxon>
        <taxon>Ascomycota</taxon>
        <taxon>Pezizomycotina</taxon>
        <taxon>Eurotiomycetes</taxon>
        <taxon>Eurotiomycetidae</taxon>
        <taxon>Eurotiales</taxon>
        <taxon>Aspergillaceae</taxon>
        <taxon>Aspergillus</taxon>
        <taxon>Aspergillus subgen. Nidulantes</taxon>
    </lineage>
</organism>
<reference evidence="4" key="1">
    <citation type="journal article" date="2017" name="Genome Biol.">
        <title>Comparative genomics reveals high biological diversity and specific adaptations in the industrially and medically important fungal genus Aspergillus.</title>
        <authorList>
            <person name="de Vries R.P."/>
            <person name="Riley R."/>
            <person name="Wiebenga A."/>
            <person name="Aguilar-Osorio G."/>
            <person name="Amillis S."/>
            <person name="Uchima C.A."/>
            <person name="Anderluh G."/>
            <person name="Asadollahi M."/>
            <person name="Askin M."/>
            <person name="Barry K."/>
            <person name="Battaglia E."/>
            <person name="Bayram O."/>
            <person name="Benocci T."/>
            <person name="Braus-Stromeyer S.A."/>
            <person name="Caldana C."/>
            <person name="Canovas D."/>
            <person name="Cerqueira G.C."/>
            <person name="Chen F."/>
            <person name="Chen W."/>
            <person name="Choi C."/>
            <person name="Clum A."/>
            <person name="Dos Santos R.A."/>
            <person name="Damasio A.R."/>
            <person name="Diallinas G."/>
            <person name="Emri T."/>
            <person name="Fekete E."/>
            <person name="Flipphi M."/>
            <person name="Freyberg S."/>
            <person name="Gallo A."/>
            <person name="Gournas C."/>
            <person name="Habgood R."/>
            <person name="Hainaut M."/>
            <person name="Harispe M.L."/>
            <person name="Henrissat B."/>
            <person name="Hilden K.S."/>
            <person name="Hope R."/>
            <person name="Hossain A."/>
            <person name="Karabika E."/>
            <person name="Karaffa L."/>
            <person name="Karanyi Z."/>
            <person name="Krasevec N."/>
            <person name="Kuo A."/>
            <person name="Kusch H."/>
            <person name="LaButti K."/>
            <person name="Lagendijk E.L."/>
            <person name="Lapidus A."/>
            <person name="Levasseur A."/>
            <person name="Lindquist E."/>
            <person name="Lipzen A."/>
            <person name="Logrieco A.F."/>
            <person name="MacCabe A."/>
            <person name="Maekelae M.R."/>
            <person name="Malavazi I."/>
            <person name="Melin P."/>
            <person name="Meyer V."/>
            <person name="Mielnichuk N."/>
            <person name="Miskei M."/>
            <person name="Molnar A.P."/>
            <person name="Mule G."/>
            <person name="Ngan C.Y."/>
            <person name="Orejas M."/>
            <person name="Orosz E."/>
            <person name="Ouedraogo J.P."/>
            <person name="Overkamp K.M."/>
            <person name="Park H.-S."/>
            <person name="Perrone G."/>
            <person name="Piumi F."/>
            <person name="Punt P.J."/>
            <person name="Ram A.F."/>
            <person name="Ramon A."/>
            <person name="Rauscher S."/>
            <person name="Record E."/>
            <person name="Riano-Pachon D.M."/>
            <person name="Robert V."/>
            <person name="Roehrig J."/>
            <person name="Ruller R."/>
            <person name="Salamov A."/>
            <person name="Salih N.S."/>
            <person name="Samson R.A."/>
            <person name="Sandor E."/>
            <person name="Sanguinetti M."/>
            <person name="Schuetze T."/>
            <person name="Sepcic K."/>
            <person name="Shelest E."/>
            <person name="Sherlock G."/>
            <person name="Sophianopoulou V."/>
            <person name="Squina F.M."/>
            <person name="Sun H."/>
            <person name="Susca A."/>
            <person name="Todd R.B."/>
            <person name="Tsang A."/>
            <person name="Unkles S.E."/>
            <person name="van de Wiele N."/>
            <person name="van Rossen-Uffink D."/>
            <person name="Oliveira J.V."/>
            <person name="Vesth T.C."/>
            <person name="Visser J."/>
            <person name="Yu J.-H."/>
            <person name="Zhou M."/>
            <person name="Andersen M.R."/>
            <person name="Archer D.B."/>
            <person name="Baker S.E."/>
            <person name="Benoit I."/>
            <person name="Brakhage A.A."/>
            <person name="Braus G.H."/>
            <person name="Fischer R."/>
            <person name="Frisvad J.C."/>
            <person name="Goldman G.H."/>
            <person name="Houbraken J."/>
            <person name="Oakley B."/>
            <person name="Pocsi I."/>
            <person name="Scazzocchio C."/>
            <person name="Seiboth B."/>
            <person name="vanKuyk P.A."/>
            <person name="Wortman J."/>
            <person name="Dyer P.S."/>
            <person name="Grigoriev I.V."/>
        </authorList>
    </citation>
    <scope>NUCLEOTIDE SEQUENCE [LARGE SCALE GENOMIC DNA]</scope>
    <source>
        <strain evidence="4">CBS 593.65</strain>
    </source>
</reference>
<dbReference type="Proteomes" id="UP000184356">
    <property type="component" value="Unassembled WGS sequence"/>
</dbReference>
<evidence type="ECO:0000313" key="4">
    <source>
        <dbReference type="Proteomes" id="UP000184356"/>
    </source>
</evidence>
<dbReference type="STRING" id="1036612.A0A1L9TEW7"/>
<evidence type="ECO:0000256" key="2">
    <source>
        <dbReference type="RuleBase" id="RU363120"/>
    </source>
</evidence>
<keyword evidence="4" id="KW-1185">Reference proteome</keyword>
<evidence type="ECO:0000313" key="3">
    <source>
        <dbReference type="EMBL" id="OJJ57969.1"/>
    </source>
</evidence>
<dbReference type="RefSeq" id="XP_040701775.1">
    <property type="nucleotide sequence ID" value="XM_040847133.1"/>
</dbReference>
<accession>A0A1L9TEW7</accession>
<dbReference type="OrthoDB" id="5949865at2759"/>
<dbReference type="VEuPathDB" id="FungiDB:ASPSYDRAFT_45943"/>
<dbReference type="Pfam" id="PF04667">
    <property type="entry name" value="Endosulfine"/>
    <property type="match status" value="1"/>
</dbReference>
<evidence type="ECO:0000256" key="1">
    <source>
        <dbReference type="ARBA" id="ARBA00010520"/>
    </source>
</evidence>
<name>A0A1L9TEW7_9EURO</name>